<dbReference type="EMBL" id="AZFY01000027">
    <property type="protein sequence ID" value="KRM10959.1"/>
    <property type="molecule type" value="Genomic_DNA"/>
</dbReference>
<dbReference type="EMBL" id="BAKI01000009">
    <property type="protein sequence ID" value="GAF36312.1"/>
    <property type="molecule type" value="Genomic_DNA"/>
</dbReference>
<feature type="transmembrane region" description="Helical" evidence="1">
    <location>
        <begin position="20"/>
        <end position="40"/>
    </location>
</feature>
<gene>
    <name evidence="3" type="ORF">FD41_GL001988</name>
    <name evidence="2" type="ORF">JCM14108_1274</name>
</gene>
<keyword evidence="1" id="KW-1133">Transmembrane helix</keyword>
<organism evidence="2 4">
    <name type="scientific">Lentilactobacillus farraginis DSM 18382 = JCM 14108</name>
    <dbReference type="NCBI Taxonomy" id="1423743"/>
    <lineage>
        <taxon>Bacteria</taxon>
        <taxon>Bacillati</taxon>
        <taxon>Bacillota</taxon>
        <taxon>Bacilli</taxon>
        <taxon>Lactobacillales</taxon>
        <taxon>Lactobacillaceae</taxon>
        <taxon>Lentilactobacillus</taxon>
    </lineage>
</organism>
<dbReference type="AlphaFoldDB" id="X0PH31"/>
<keyword evidence="1" id="KW-0812">Transmembrane</keyword>
<comment type="caution">
    <text evidence="2">The sequence shown here is derived from an EMBL/GenBank/DDBJ whole genome shotgun (WGS) entry which is preliminary data.</text>
</comment>
<dbReference type="PATRIC" id="fig|1423743.5.peg.2048"/>
<reference evidence="3 5" key="2">
    <citation type="journal article" date="2015" name="Genome Announc.">
        <title>Expanding the biotechnology potential of lactobacilli through comparative genomics of 213 strains and associated genera.</title>
        <authorList>
            <person name="Sun Z."/>
            <person name="Harris H.M."/>
            <person name="McCann A."/>
            <person name="Guo C."/>
            <person name="Argimon S."/>
            <person name="Zhang W."/>
            <person name="Yang X."/>
            <person name="Jeffery I.B."/>
            <person name="Cooney J.C."/>
            <person name="Kagawa T.F."/>
            <person name="Liu W."/>
            <person name="Song Y."/>
            <person name="Salvetti E."/>
            <person name="Wrobel A."/>
            <person name="Rasinkangas P."/>
            <person name="Parkhill J."/>
            <person name="Rea M.C."/>
            <person name="O'Sullivan O."/>
            <person name="Ritari J."/>
            <person name="Douillard F.P."/>
            <person name="Paul Ross R."/>
            <person name="Yang R."/>
            <person name="Briner A.E."/>
            <person name="Felis G.E."/>
            <person name="de Vos W.M."/>
            <person name="Barrangou R."/>
            <person name="Klaenhammer T.R."/>
            <person name="Caufield P.W."/>
            <person name="Cui Y."/>
            <person name="Zhang H."/>
            <person name="O'Toole P.W."/>
        </authorList>
    </citation>
    <scope>NUCLEOTIDE SEQUENCE [LARGE SCALE GENOMIC DNA]</scope>
    <source>
        <strain evidence="3 5">DSM 18382</strain>
    </source>
</reference>
<keyword evidence="5" id="KW-1185">Reference proteome</keyword>
<proteinExistence type="predicted"/>
<evidence type="ECO:0000256" key="1">
    <source>
        <dbReference type="SAM" id="Phobius"/>
    </source>
</evidence>
<dbReference type="Proteomes" id="UP000051966">
    <property type="component" value="Unassembled WGS sequence"/>
</dbReference>
<dbReference type="RefSeq" id="WP_152536911.1">
    <property type="nucleotide sequence ID" value="NZ_AZFY01000027.1"/>
</dbReference>
<evidence type="ECO:0000313" key="2">
    <source>
        <dbReference type="EMBL" id="GAF36312.1"/>
    </source>
</evidence>
<sequence length="74" mass="8662">MTWGANLKLPVLSFSFNKKFYTDLSFYLFLMLVGIAVLRYSQFNTSRMTLLVLAIIAQGIYAFVNFKVTRRRKK</sequence>
<evidence type="ECO:0000313" key="3">
    <source>
        <dbReference type="EMBL" id="KRM10959.1"/>
    </source>
</evidence>
<name>X0PH31_9LACO</name>
<accession>X0PH31</accession>
<evidence type="ECO:0000313" key="5">
    <source>
        <dbReference type="Proteomes" id="UP000051966"/>
    </source>
</evidence>
<keyword evidence="1" id="KW-0472">Membrane</keyword>
<dbReference type="Proteomes" id="UP000019488">
    <property type="component" value="Unassembled WGS sequence"/>
</dbReference>
<reference evidence="2" key="1">
    <citation type="journal article" date="2014" name="Genome Announc.">
        <title>Draft Genome Sequences of Two Lactobacillus Strains, L. farraginis JCM 14108T and L. composti JCM 14202T, Isolated from Compost of Distilled Shochu Residue.</title>
        <authorList>
            <person name="Yuki M."/>
            <person name="Oshima K."/>
            <person name="Suda W."/>
            <person name="Kitahara M."/>
            <person name="Kitamura K."/>
            <person name="Iida T."/>
            <person name="Hattori M."/>
            <person name="Ohkuma M."/>
        </authorList>
    </citation>
    <scope>NUCLEOTIDE SEQUENCE [LARGE SCALE GENOMIC DNA]</scope>
    <source>
        <strain evidence="2">JCM 14108</strain>
    </source>
</reference>
<evidence type="ECO:0000313" key="4">
    <source>
        <dbReference type="Proteomes" id="UP000019488"/>
    </source>
</evidence>
<protein>
    <submittedName>
        <fullName evidence="2">Uncharacterized protein</fullName>
    </submittedName>
</protein>
<feature type="transmembrane region" description="Helical" evidence="1">
    <location>
        <begin position="46"/>
        <end position="64"/>
    </location>
</feature>
<dbReference type="eggNOG" id="ENOG5030BKZ">
    <property type="taxonomic scope" value="Bacteria"/>
</dbReference>